<organism evidence="2 3">
    <name type="scientific">Nitrosomonas communis</name>
    <dbReference type="NCBI Taxonomy" id="44574"/>
    <lineage>
        <taxon>Bacteria</taxon>
        <taxon>Pseudomonadati</taxon>
        <taxon>Pseudomonadota</taxon>
        <taxon>Betaproteobacteria</taxon>
        <taxon>Nitrosomonadales</taxon>
        <taxon>Nitrosomonadaceae</taxon>
        <taxon>Nitrosomonas</taxon>
    </lineage>
</organism>
<gene>
    <name evidence="2" type="ORF">SAMN05421863_101152</name>
</gene>
<dbReference type="Pfam" id="PF16363">
    <property type="entry name" value="GDP_Man_Dehyd"/>
    <property type="match status" value="1"/>
</dbReference>
<dbReference type="RefSeq" id="WP_074904556.1">
    <property type="nucleotide sequence ID" value="NZ_FOUB01000011.1"/>
</dbReference>
<evidence type="ECO:0000313" key="2">
    <source>
        <dbReference type="EMBL" id="SFM05826.1"/>
    </source>
</evidence>
<dbReference type="PANTHER" id="PTHR43000">
    <property type="entry name" value="DTDP-D-GLUCOSE 4,6-DEHYDRATASE-RELATED"/>
    <property type="match status" value="1"/>
</dbReference>
<dbReference type="OrthoDB" id="9802815at2"/>
<sequence>MKALITGIAGFTGRYLAYELDQAGCEVYGIAHKLPELIVAGAKSVYVCDLANTNELAHVIEKIKPDVVAHLAAIAFVAHGDVETIYHTNLVGSRNLLTALSRSSKHPTSVLIASSANVYGNTSEGVLDEATPTTPANDYAVSKLAMEYMARLYMEHLPIIIARPFNYTGIGQSENFLLPKIVNHVRRRAPVIELGNLDVARDFSDVRNVVRFYRYLLSTPAAIGETFNVCSGQAYTLRDVLQMVREISGHDFEVRVNPAFVRSNEVKMLLGSRAKLDATIMEQVPQIPLRETLRWMLKEGDR</sequence>
<dbReference type="Gene3D" id="3.90.25.10">
    <property type="entry name" value="UDP-galactose 4-epimerase, domain 1"/>
    <property type="match status" value="1"/>
</dbReference>
<evidence type="ECO:0000313" key="3">
    <source>
        <dbReference type="Proteomes" id="UP000183287"/>
    </source>
</evidence>
<dbReference type="EMBL" id="FOUB01000011">
    <property type="protein sequence ID" value="SFM05826.1"/>
    <property type="molecule type" value="Genomic_DNA"/>
</dbReference>
<feature type="domain" description="NAD(P)-binding" evidence="1">
    <location>
        <begin position="4"/>
        <end position="278"/>
    </location>
</feature>
<reference evidence="3" key="1">
    <citation type="submission" date="2016-10" db="EMBL/GenBank/DDBJ databases">
        <authorList>
            <person name="Varghese N."/>
            <person name="Submissions S."/>
        </authorList>
    </citation>
    <scope>NUCLEOTIDE SEQUENCE [LARGE SCALE GENOMIC DNA]</scope>
    <source>
        <strain evidence="3">Nm44</strain>
    </source>
</reference>
<accession>A0A1I4MS00</accession>
<dbReference type="InterPro" id="IPR036291">
    <property type="entry name" value="NAD(P)-bd_dom_sf"/>
</dbReference>
<name>A0A1I4MS00_9PROT</name>
<dbReference type="Proteomes" id="UP000183287">
    <property type="component" value="Unassembled WGS sequence"/>
</dbReference>
<dbReference type="AlphaFoldDB" id="A0A1I4MS00"/>
<protein>
    <submittedName>
        <fullName evidence="2">GDP-D-mannose dehydratase</fullName>
    </submittedName>
</protein>
<evidence type="ECO:0000259" key="1">
    <source>
        <dbReference type="Pfam" id="PF16363"/>
    </source>
</evidence>
<dbReference type="InterPro" id="IPR016040">
    <property type="entry name" value="NAD(P)-bd_dom"/>
</dbReference>
<dbReference type="SUPFAM" id="SSF51735">
    <property type="entry name" value="NAD(P)-binding Rossmann-fold domains"/>
    <property type="match status" value="1"/>
</dbReference>
<dbReference type="Gene3D" id="3.40.50.720">
    <property type="entry name" value="NAD(P)-binding Rossmann-like Domain"/>
    <property type="match status" value="1"/>
</dbReference>
<keyword evidence="3" id="KW-1185">Reference proteome</keyword>
<proteinExistence type="predicted"/>